<evidence type="ECO:0000313" key="2">
    <source>
        <dbReference type="EMBL" id="CAG6657426.1"/>
    </source>
</evidence>
<feature type="transmembrane region" description="Helical" evidence="1">
    <location>
        <begin position="44"/>
        <end position="68"/>
    </location>
</feature>
<organism evidence="2">
    <name type="scientific">Cacopsylla melanoneura</name>
    <dbReference type="NCBI Taxonomy" id="428564"/>
    <lineage>
        <taxon>Eukaryota</taxon>
        <taxon>Metazoa</taxon>
        <taxon>Ecdysozoa</taxon>
        <taxon>Arthropoda</taxon>
        <taxon>Hexapoda</taxon>
        <taxon>Insecta</taxon>
        <taxon>Pterygota</taxon>
        <taxon>Neoptera</taxon>
        <taxon>Paraneoptera</taxon>
        <taxon>Hemiptera</taxon>
        <taxon>Sternorrhyncha</taxon>
        <taxon>Psylloidea</taxon>
        <taxon>Psyllidae</taxon>
        <taxon>Psyllinae</taxon>
        <taxon>Cacopsylla</taxon>
    </lineage>
</organism>
<keyword evidence="1" id="KW-0472">Membrane</keyword>
<proteinExistence type="predicted"/>
<accession>A0A8D8RUN9</accession>
<keyword evidence="1" id="KW-0812">Transmembrane</keyword>
<protein>
    <recommendedName>
        <fullName evidence="3">Transmembrane protein</fullName>
    </recommendedName>
</protein>
<dbReference type="AlphaFoldDB" id="A0A8D8RUN9"/>
<keyword evidence="1" id="KW-1133">Transmembrane helix</keyword>
<evidence type="ECO:0008006" key="3">
    <source>
        <dbReference type="Google" id="ProtNLM"/>
    </source>
</evidence>
<dbReference type="EMBL" id="HBUF01188344">
    <property type="protein sequence ID" value="CAG6657426.1"/>
    <property type="molecule type" value="Transcribed_RNA"/>
</dbReference>
<evidence type="ECO:0000256" key="1">
    <source>
        <dbReference type="SAM" id="Phobius"/>
    </source>
</evidence>
<name>A0A8D8RUN9_9HEMI</name>
<sequence length="109" mass="12473">MNKTLKSSCNALVLKVPRLLTSQQFCKQTPKKCFVEKFCSGFGISWNVLAIVPFISCLLSSSVLFLFVSIKSSPLYNYLQPFDLQQVQFSLFLSYTRLLQCLPQQVQHQ</sequence>
<reference evidence="2" key="1">
    <citation type="submission" date="2021-05" db="EMBL/GenBank/DDBJ databases">
        <authorList>
            <person name="Alioto T."/>
            <person name="Alioto T."/>
            <person name="Gomez Garrido J."/>
        </authorList>
    </citation>
    <scope>NUCLEOTIDE SEQUENCE</scope>
</reference>